<evidence type="ECO:0000313" key="3">
    <source>
        <dbReference type="EMBL" id="MBD2841912.1"/>
    </source>
</evidence>
<dbReference type="RefSeq" id="WP_190787414.1">
    <property type="nucleotide sequence ID" value="NZ_JACXLC010000001.1"/>
</dbReference>
<dbReference type="EMBL" id="JACXLC010000001">
    <property type="protein sequence ID" value="MBD2841912.1"/>
    <property type="molecule type" value="Genomic_DNA"/>
</dbReference>
<evidence type="ECO:0000313" key="4">
    <source>
        <dbReference type="Proteomes" id="UP000635384"/>
    </source>
</evidence>
<sequence>MRDDERPSDEEHGALDPVDSETAEADPSSDEDAEYEESLTDELSALIDDGRTYAEAEIGFQKTRAKLAGASVGKAVALLVVAAITLHIAVLALAVGLVIALEPLVTIWGAIAIVVGVLLLVTGWLALKAKRNADRLGLMFGSSQKGDGE</sequence>
<keyword evidence="2" id="KW-0472">Membrane</keyword>
<keyword evidence="2" id="KW-1133">Transmembrane helix</keyword>
<organism evidence="3 4">
    <name type="scientific">Erythrobacter rubeus</name>
    <dbReference type="NCBI Taxonomy" id="2760803"/>
    <lineage>
        <taxon>Bacteria</taxon>
        <taxon>Pseudomonadati</taxon>
        <taxon>Pseudomonadota</taxon>
        <taxon>Alphaproteobacteria</taxon>
        <taxon>Sphingomonadales</taxon>
        <taxon>Erythrobacteraceae</taxon>
        <taxon>Erythrobacter/Porphyrobacter group</taxon>
        <taxon>Erythrobacter</taxon>
    </lineage>
</organism>
<feature type="compositionally biased region" description="Acidic residues" evidence="1">
    <location>
        <begin position="18"/>
        <end position="35"/>
    </location>
</feature>
<accession>A0ABR8KR73</accession>
<keyword evidence="2" id="KW-0812">Transmembrane</keyword>
<dbReference type="InterPro" id="IPR009937">
    <property type="entry name" value="Phage_holin_3_6"/>
</dbReference>
<comment type="caution">
    <text evidence="3">The sequence shown here is derived from an EMBL/GenBank/DDBJ whole genome shotgun (WGS) entry which is preliminary data.</text>
</comment>
<evidence type="ECO:0000256" key="2">
    <source>
        <dbReference type="SAM" id="Phobius"/>
    </source>
</evidence>
<feature type="transmembrane region" description="Helical" evidence="2">
    <location>
        <begin position="76"/>
        <end position="101"/>
    </location>
</feature>
<dbReference type="Pfam" id="PF07332">
    <property type="entry name" value="Phage_holin_3_6"/>
    <property type="match status" value="1"/>
</dbReference>
<protein>
    <submittedName>
        <fullName evidence="3">Phage holin family protein</fullName>
    </submittedName>
</protein>
<evidence type="ECO:0000256" key="1">
    <source>
        <dbReference type="SAM" id="MobiDB-lite"/>
    </source>
</evidence>
<reference evidence="3 4" key="1">
    <citation type="submission" date="2020-09" db="EMBL/GenBank/DDBJ databases">
        <authorList>
            <person name="Yoon J.-W."/>
        </authorList>
    </citation>
    <scope>NUCLEOTIDE SEQUENCE [LARGE SCALE GENOMIC DNA]</scope>
    <source>
        <strain evidence="3 4">KMU-140</strain>
    </source>
</reference>
<feature type="transmembrane region" description="Helical" evidence="2">
    <location>
        <begin position="107"/>
        <end position="127"/>
    </location>
</feature>
<name>A0ABR8KR73_9SPHN</name>
<proteinExistence type="predicted"/>
<keyword evidence="4" id="KW-1185">Reference proteome</keyword>
<dbReference type="Proteomes" id="UP000635384">
    <property type="component" value="Unassembled WGS sequence"/>
</dbReference>
<feature type="compositionally biased region" description="Basic and acidic residues" evidence="1">
    <location>
        <begin position="1"/>
        <end position="14"/>
    </location>
</feature>
<gene>
    <name evidence="3" type="ORF">IB285_06510</name>
</gene>
<feature type="region of interest" description="Disordered" evidence="1">
    <location>
        <begin position="1"/>
        <end position="35"/>
    </location>
</feature>